<dbReference type="InterPro" id="IPR027806">
    <property type="entry name" value="HARBI1_dom"/>
</dbReference>
<dbReference type="GO" id="GO:0005634">
    <property type="term" value="C:nucleus"/>
    <property type="evidence" value="ECO:0007669"/>
    <property type="project" value="UniProtKB-SubCell"/>
</dbReference>
<gene>
    <name evidence="9" type="ORF">RN001_001562</name>
</gene>
<dbReference type="PANTHER" id="PTHR22930:SF269">
    <property type="entry name" value="NUCLEASE HARBI1-LIKE PROTEIN"/>
    <property type="match status" value="1"/>
</dbReference>
<dbReference type="Pfam" id="PF13359">
    <property type="entry name" value="DDE_Tnp_4"/>
    <property type="match status" value="1"/>
</dbReference>
<comment type="similarity">
    <text evidence="3">Belongs to the HARBI1 family.</text>
</comment>
<dbReference type="GO" id="GO:0004518">
    <property type="term" value="F:nuclease activity"/>
    <property type="evidence" value="ECO:0007669"/>
    <property type="project" value="UniProtKB-KW"/>
</dbReference>
<evidence type="ECO:0000256" key="3">
    <source>
        <dbReference type="ARBA" id="ARBA00006958"/>
    </source>
</evidence>
<dbReference type="AlphaFoldDB" id="A0AAN7PNR1"/>
<keyword evidence="5" id="KW-0479">Metal-binding</keyword>
<evidence type="ECO:0000313" key="10">
    <source>
        <dbReference type="Proteomes" id="UP001353858"/>
    </source>
</evidence>
<comment type="caution">
    <text evidence="9">The sequence shown here is derived from an EMBL/GenBank/DDBJ whole genome shotgun (WGS) entry which is preliminary data.</text>
</comment>
<dbReference type="PANTHER" id="PTHR22930">
    <property type="match status" value="1"/>
</dbReference>
<evidence type="ECO:0000256" key="6">
    <source>
        <dbReference type="ARBA" id="ARBA00022801"/>
    </source>
</evidence>
<comment type="cofactor">
    <cofactor evidence="1">
        <name>a divalent metal cation</name>
        <dbReference type="ChEBI" id="CHEBI:60240"/>
    </cofactor>
</comment>
<keyword evidence="7" id="KW-0539">Nucleus</keyword>
<evidence type="ECO:0000256" key="4">
    <source>
        <dbReference type="ARBA" id="ARBA00022722"/>
    </source>
</evidence>
<dbReference type="InterPro" id="IPR045249">
    <property type="entry name" value="HARBI1-like"/>
</dbReference>
<dbReference type="GO" id="GO:0046872">
    <property type="term" value="F:metal ion binding"/>
    <property type="evidence" value="ECO:0007669"/>
    <property type="project" value="UniProtKB-KW"/>
</dbReference>
<dbReference type="EMBL" id="JARPUR010000001">
    <property type="protein sequence ID" value="KAK4885291.1"/>
    <property type="molecule type" value="Genomic_DNA"/>
</dbReference>
<dbReference type="GO" id="GO:0016787">
    <property type="term" value="F:hydrolase activity"/>
    <property type="evidence" value="ECO:0007669"/>
    <property type="project" value="UniProtKB-KW"/>
</dbReference>
<protein>
    <recommendedName>
        <fullName evidence="8">DDE Tnp4 domain-containing protein</fullName>
    </recommendedName>
</protein>
<keyword evidence="4" id="KW-0540">Nuclease</keyword>
<reference evidence="10" key="1">
    <citation type="submission" date="2023-01" db="EMBL/GenBank/DDBJ databases">
        <title>Key to firefly adult light organ development and bioluminescence: homeobox transcription factors regulate luciferase expression and transportation to peroxisome.</title>
        <authorList>
            <person name="Fu X."/>
        </authorList>
    </citation>
    <scope>NUCLEOTIDE SEQUENCE [LARGE SCALE GENOMIC DNA]</scope>
</reference>
<feature type="domain" description="DDE Tnp4" evidence="8">
    <location>
        <begin position="105"/>
        <end position="257"/>
    </location>
</feature>
<keyword evidence="10" id="KW-1185">Reference proteome</keyword>
<evidence type="ECO:0000256" key="5">
    <source>
        <dbReference type="ARBA" id="ARBA00022723"/>
    </source>
</evidence>
<evidence type="ECO:0000259" key="8">
    <source>
        <dbReference type="Pfam" id="PF13359"/>
    </source>
</evidence>
<evidence type="ECO:0000313" key="9">
    <source>
        <dbReference type="EMBL" id="KAK4885291.1"/>
    </source>
</evidence>
<evidence type="ECO:0000256" key="7">
    <source>
        <dbReference type="ARBA" id="ARBA00023242"/>
    </source>
</evidence>
<proteinExistence type="inferred from homology"/>
<dbReference type="Proteomes" id="UP001353858">
    <property type="component" value="Unassembled WGS sequence"/>
</dbReference>
<comment type="subcellular location">
    <subcellularLocation>
        <location evidence="2">Nucleus</location>
    </subcellularLocation>
</comment>
<name>A0AAN7PNR1_9COLE</name>
<sequence>MFEKLLNLIGPKVTKSDKWMRAAISARIKLEVTLRYLASGDNLTSLQYLYRVPRCTISVFLPEVFLAIYEALTDYIKVSKKKEEWEYIKRQFSIQWNFPHCCGAIDGKHVQVQSLPNSTSEFYNYKRTYSIVFFALVDVEYCFKYIEVGANGRSSDSTIFRHLQLNTAMMDGSLNLPERSIMISDNAFPLRTNLPKPYTGSLTRKQRIFNYRLSHARRVVENAFSILTSRFRIFHNVINLKLSTIDLVVKASYSLHNWLRTTCPGVYIPKDTVDREDIGLWNSEVESLPSITNLGINNYF</sequence>
<keyword evidence="6" id="KW-0378">Hydrolase</keyword>
<evidence type="ECO:0000256" key="2">
    <source>
        <dbReference type="ARBA" id="ARBA00004123"/>
    </source>
</evidence>
<organism evidence="9 10">
    <name type="scientific">Aquatica leii</name>
    <dbReference type="NCBI Taxonomy" id="1421715"/>
    <lineage>
        <taxon>Eukaryota</taxon>
        <taxon>Metazoa</taxon>
        <taxon>Ecdysozoa</taxon>
        <taxon>Arthropoda</taxon>
        <taxon>Hexapoda</taxon>
        <taxon>Insecta</taxon>
        <taxon>Pterygota</taxon>
        <taxon>Neoptera</taxon>
        <taxon>Endopterygota</taxon>
        <taxon>Coleoptera</taxon>
        <taxon>Polyphaga</taxon>
        <taxon>Elateriformia</taxon>
        <taxon>Elateroidea</taxon>
        <taxon>Lampyridae</taxon>
        <taxon>Luciolinae</taxon>
        <taxon>Aquatica</taxon>
    </lineage>
</organism>
<accession>A0AAN7PNR1</accession>
<evidence type="ECO:0000256" key="1">
    <source>
        <dbReference type="ARBA" id="ARBA00001968"/>
    </source>
</evidence>